<dbReference type="GO" id="GO:0009425">
    <property type="term" value="C:bacterial-type flagellum basal body"/>
    <property type="evidence" value="ECO:0007669"/>
    <property type="project" value="UniProtKB-SubCell"/>
</dbReference>
<dbReference type="InterPro" id="IPR001543">
    <property type="entry name" value="FliN-like_C"/>
</dbReference>
<evidence type="ECO:0000256" key="2">
    <source>
        <dbReference type="ARBA" id="ARBA00004202"/>
    </source>
</evidence>
<evidence type="ECO:0000259" key="11">
    <source>
        <dbReference type="Pfam" id="PF01052"/>
    </source>
</evidence>
<comment type="function">
    <text evidence="10">FliM is one of three proteins (FliG, FliN, FliM) that forms the rotor-mounted switch complex (C ring), located at the base of the basal body. This complex interacts with the CheY and CheZ chemotaxis proteins, in addition to contacting components of the motor that determine the direction of flagellar rotation.</text>
</comment>
<dbReference type="SUPFAM" id="SSF101801">
    <property type="entry name" value="Surface presentation of antigens (SPOA)"/>
    <property type="match status" value="1"/>
</dbReference>
<dbReference type="AlphaFoldDB" id="A0A5B9MEV1"/>
<evidence type="ECO:0000313" key="12">
    <source>
        <dbReference type="EMBL" id="QEF98520.1"/>
    </source>
</evidence>
<dbReference type="Gene3D" id="2.30.330.10">
    <property type="entry name" value="SpoA-like"/>
    <property type="match status" value="1"/>
</dbReference>
<dbReference type="EMBL" id="CP036264">
    <property type="protein sequence ID" value="QEF98520.1"/>
    <property type="molecule type" value="Genomic_DNA"/>
</dbReference>
<evidence type="ECO:0000256" key="1">
    <source>
        <dbReference type="ARBA" id="ARBA00004117"/>
    </source>
</evidence>
<dbReference type="PANTHER" id="PTHR30034:SF6">
    <property type="entry name" value="YOP PROTEINS TRANSLOCATION PROTEIN Q"/>
    <property type="match status" value="1"/>
</dbReference>
<comment type="subcellular location">
    <subcellularLocation>
        <location evidence="1">Bacterial flagellum basal body</location>
    </subcellularLocation>
    <subcellularLocation>
        <location evidence="2">Cell membrane</location>
        <topology evidence="2">Peripheral membrane protein</topology>
    </subcellularLocation>
</comment>
<organism evidence="12 13">
    <name type="scientific">Stieleria maiorica</name>
    <dbReference type="NCBI Taxonomy" id="2795974"/>
    <lineage>
        <taxon>Bacteria</taxon>
        <taxon>Pseudomonadati</taxon>
        <taxon>Planctomycetota</taxon>
        <taxon>Planctomycetia</taxon>
        <taxon>Pirellulales</taxon>
        <taxon>Pirellulaceae</taxon>
        <taxon>Stieleria</taxon>
    </lineage>
</organism>
<dbReference type="Gene3D" id="3.40.1550.10">
    <property type="entry name" value="CheC-like"/>
    <property type="match status" value="1"/>
</dbReference>
<keyword evidence="13" id="KW-1185">Reference proteome</keyword>
<reference evidence="12 13" key="1">
    <citation type="submission" date="2019-02" db="EMBL/GenBank/DDBJ databases">
        <title>Planctomycetal bacteria perform biofilm scaping via a novel small molecule.</title>
        <authorList>
            <person name="Jeske O."/>
            <person name="Boedeker C."/>
            <person name="Wiegand S."/>
            <person name="Breitling P."/>
            <person name="Kallscheuer N."/>
            <person name="Jogler M."/>
            <person name="Rohde M."/>
            <person name="Petersen J."/>
            <person name="Medema M.H."/>
            <person name="Surup F."/>
            <person name="Jogler C."/>
        </authorList>
    </citation>
    <scope>NUCLEOTIDE SEQUENCE [LARGE SCALE GENOMIC DNA]</scope>
    <source>
        <strain evidence="12 13">Mal15</strain>
    </source>
</reference>
<keyword evidence="8" id="KW-0472">Membrane</keyword>
<evidence type="ECO:0000256" key="3">
    <source>
        <dbReference type="ARBA" id="ARBA00011049"/>
    </source>
</evidence>
<dbReference type="GO" id="GO:0050918">
    <property type="term" value="P:positive chemotaxis"/>
    <property type="evidence" value="ECO:0007669"/>
    <property type="project" value="TreeGrafter"/>
</dbReference>
<proteinExistence type="inferred from homology"/>
<keyword evidence="12" id="KW-0966">Cell projection</keyword>
<dbReference type="KEGG" id="smam:Mal15_25720"/>
<feature type="domain" description="Flagellar motor switch protein FliN-like C-terminal" evidence="11">
    <location>
        <begin position="210"/>
        <end position="279"/>
    </location>
</feature>
<accession>A0A5B9MEV1</accession>
<gene>
    <name evidence="12" type="primary">fliM</name>
    <name evidence="12" type="ORF">Mal15_25720</name>
</gene>
<comment type="similarity">
    <text evidence="3">Belongs to the FliM family.</text>
</comment>
<evidence type="ECO:0000256" key="9">
    <source>
        <dbReference type="ARBA" id="ARBA00023143"/>
    </source>
</evidence>
<dbReference type="GO" id="GO:0071978">
    <property type="term" value="P:bacterial-type flagellum-dependent swarming motility"/>
    <property type="evidence" value="ECO:0007669"/>
    <property type="project" value="TreeGrafter"/>
</dbReference>
<dbReference type="PANTHER" id="PTHR30034">
    <property type="entry name" value="FLAGELLAR MOTOR SWITCH PROTEIN FLIM"/>
    <property type="match status" value="1"/>
</dbReference>
<dbReference type="Proteomes" id="UP000321353">
    <property type="component" value="Chromosome"/>
</dbReference>
<sequence length="282" mass="31202">MNVRPFDFRDIAALDDTAVAIRTWISKSTSFFSDYWVEATGFSAKLELGAITTESYEKVLSEIPRHDLCCVAEIKERSSSVWYGSSDQFRIILSDLLCLTPSDEGSDKDLSAIETDLANYFIARVADSISRGWMGQGDLEIEVTDLEKDARKLRLFRGKDLVTKVCIEVECKGGKATLNWLLPKQKLPALLDETVDNRDGGAPASPSKELIGQLPLEVVTMLGTASIPMSELSKLKPGELIVLDQRIDQPMVSHVDGEPAFECWPGRLGKKQAVQVSKCLNE</sequence>
<evidence type="ECO:0000256" key="8">
    <source>
        <dbReference type="ARBA" id="ARBA00023136"/>
    </source>
</evidence>
<keyword evidence="5" id="KW-1003">Cell membrane</keyword>
<dbReference type="GO" id="GO:0005886">
    <property type="term" value="C:plasma membrane"/>
    <property type="evidence" value="ECO:0007669"/>
    <property type="project" value="UniProtKB-SubCell"/>
</dbReference>
<name>A0A5B9MEV1_9BACT</name>
<evidence type="ECO:0000256" key="7">
    <source>
        <dbReference type="ARBA" id="ARBA00022779"/>
    </source>
</evidence>
<keyword evidence="7" id="KW-0283">Flagellar rotation</keyword>
<dbReference type="InterPro" id="IPR028976">
    <property type="entry name" value="CheC-like_sf"/>
</dbReference>
<protein>
    <recommendedName>
        <fullName evidence="4">Flagellar motor switch protein FliM</fullName>
    </recommendedName>
</protein>
<dbReference type="RefSeq" id="WP_147868042.1">
    <property type="nucleotide sequence ID" value="NZ_CP036264.1"/>
</dbReference>
<dbReference type="InterPro" id="IPR036429">
    <property type="entry name" value="SpoA-like_sf"/>
</dbReference>
<dbReference type="Pfam" id="PF01052">
    <property type="entry name" value="FliMN_C"/>
    <property type="match status" value="1"/>
</dbReference>
<evidence type="ECO:0000256" key="6">
    <source>
        <dbReference type="ARBA" id="ARBA00022500"/>
    </source>
</evidence>
<evidence type="ECO:0000313" key="13">
    <source>
        <dbReference type="Proteomes" id="UP000321353"/>
    </source>
</evidence>
<keyword evidence="9" id="KW-0975">Bacterial flagellum</keyword>
<evidence type="ECO:0000256" key="4">
    <source>
        <dbReference type="ARBA" id="ARBA00021898"/>
    </source>
</evidence>
<evidence type="ECO:0000256" key="5">
    <source>
        <dbReference type="ARBA" id="ARBA00022475"/>
    </source>
</evidence>
<evidence type="ECO:0000256" key="10">
    <source>
        <dbReference type="ARBA" id="ARBA00025044"/>
    </source>
</evidence>
<keyword evidence="12" id="KW-0969">Cilium</keyword>
<keyword evidence="12" id="KW-0282">Flagellum</keyword>
<keyword evidence="6" id="KW-0145">Chemotaxis</keyword>